<comment type="similarity">
    <text evidence="6">Belongs to the TVP38/TMEM64 family.</text>
</comment>
<feature type="transmembrane region" description="Helical" evidence="6">
    <location>
        <begin position="119"/>
        <end position="140"/>
    </location>
</feature>
<evidence type="ECO:0000256" key="6">
    <source>
        <dbReference type="RuleBase" id="RU366058"/>
    </source>
</evidence>
<dbReference type="PANTHER" id="PTHR12677">
    <property type="entry name" value="GOLGI APPARATUS MEMBRANE PROTEIN TVP38-RELATED"/>
    <property type="match status" value="1"/>
</dbReference>
<comment type="subcellular location">
    <subcellularLocation>
        <location evidence="1 6">Cell membrane</location>
        <topology evidence="1 6">Multi-pass membrane protein</topology>
    </subcellularLocation>
</comment>
<evidence type="ECO:0000256" key="5">
    <source>
        <dbReference type="ARBA" id="ARBA00023136"/>
    </source>
</evidence>
<dbReference type="AlphaFoldDB" id="A0A2A9HD62"/>
<feature type="transmembrane region" description="Helical" evidence="6">
    <location>
        <begin position="221"/>
        <end position="246"/>
    </location>
</feature>
<dbReference type="EMBL" id="PDJQ01000001">
    <property type="protein sequence ID" value="PFG73070.1"/>
    <property type="molecule type" value="Genomic_DNA"/>
</dbReference>
<evidence type="ECO:0000313" key="8">
    <source>
        <dbReference type="EMBL" id="PFG73070.1"/>
    </source>
</evidence>
<feature type="transmembrane region" description="Helical" evidence="6">
    <location>
        <begin position="85"/>
        <end position="107"/>
    </location>
</feature>
<evidence type="ECO:0000313" key="9">
    <source>
        <dbReference type="Proteomes" id="UP000223071"/>
    </source>
</evidence>
<dbReference type="GO" id="GO:0005886">
    <property type="term" value="C:plasma membrane"/>
    <property type="evidence" value="ECO:0007669"/>
    <property type="project" value="UniProtKB-SubCell"/>
</dbReference>
<sequence length="311" mass="33290">MTEVPYHCGRMRDGIIGVLAVALGAAVTLLGLEYLHSRSVSVGLGVVVAYVVWGELTDLLGSGRKNGPLPPGTPLLMDPKFRRRVLGVLAMGGASGVILLGLLTGDIDVEKVRAWIRDLGAWGPVLLILVLAVAMIIAPIPNPPFMIAAGIAWGTVLGVVYAVIGQLLGSVVIFAISRRFGRRFIPKLIGEEGAEKVDRLAREMGPHLVFWWRMMPVSFDFAAYAAGLTGMSFRLFTTLVFLGSIVPTTVVVAFGDSFGKSWEAQVVSGALIVVALAVPSTVFFLRYRKQLPPPREWVGRMLSTGDPTPGA</sequence>
<name>A0A2A9HD62_TEPT2</name>
<evidence type="ECO:0000256" key="3">
    <source>
        <dbReference type="ARBA" id="ARBA00022692"/>
    </source>
</evidence>
<reference evidence="8 9" key="1">
    <citation type="submission" date="2017-09" db="EMBL/GenBank/DDBJ databases">
        <title>Sequencing the genomes of two abundant thermophiles in Great Basin hot springs: Thermocrinis jamiesonii and novel Chloroflexi Thermoflexus hugenholtzii.</title>
        <authorList>
            <person name="Hedlund B."/>
        </authorList>
    </citation>
    <scope>NUCLEOTIDE SEQUENCE [LARGE SCALE GENOMIC DNA]</scope>
    <source>
        <strain evidence="8 9">G233</strain>
    </source>
</reference>
<comment type="caution">
    <text evidence="8">The sequence shown here is derived from an EMBL/GenBank/DDBJ whole genome shotgun (WGS) entry which is preliminary data.</text>
</comment>
<evidence type="ECO:0000256" key="2">
    <source>
        <dbReference type="ARBA" id="ARBA00022475"/>
    </source>
</evidence>
<keyword evidence="2 6" id="KW-1003">Cell membrane</keyword>
<accession>A0A2A9HD62</accession>
<dbReference type="PANTHER" id="PTHR12677:SF59">
    <property type="entry name" value="GOLGI APPARATUS MEMBRANE PROTEIN TVP38-RELATED"/>
    <property type="match status" value="1"/>
</dbReference>
<keyword evidence="5 6" id="KW-0472">Membrane</keyword>
<feature type="domain" description="VTT" evidence="7">
    <location>
        <begin position="140"/>
        <end position="256"/>
    </location>
</feature>
<protein>
    <recommendedName>
        <fullName evidence="6">TVP38/TMEM64 family membrane protein</fullName>
    </recommendedName>
</protein>
<keyword evidence="4 6" id="KW-1133">Transmembrane helix</keyword>
<feature type="transmembrane region" description="Helical" evidence="6">
    <location>
        <begin position="266"/>
        <end position="285"/>
    </location>
</feature>
<feature type="transmembrane region" description="Helical" evidence="6">
    <location>
        <begin position="14"/>
        <end position="32"/>
    </location>
</feature>
<dbReference type="Proteomes" id="UP000223071">
    <property type="component" value="Unassembled WGS sequence"/>
</dbReference>
<evidence type="ECO:0000256" key="1">
    <source>
        <dbReference type="ARBA" id="ARBA00004651"/>
    </source>
</evidence>
<organism evidence="8 9">
    <name type="scientific">Tepidiforma thermophila (strain KCTC 52669 / CGMCC 1.13589 / G233)</name>
    <dbReference type="NCBI Taxonomy" id="2761530"/>
    <lineage>
        <taxon>Bacteria</taxon>
        <taxon>Bacillati</taxon>
        <taxon>Chloroflexota</taxon>
        <taxon>Tepidiformia</taxon>
        <taxon>Tepidiformales</taxon>
        <taxon>Tepidiformaceae</taxon>
        <taxon>Tepidiforma</taxon>
    </lineage>
</organism>
<feature type="transmembrane region" description="Helical" evidence="6">
    <location>
        <begin position="39"/>
        <end position="56"/>
    </location>
</feature>
<dbReference type="Pfam" id="PF09335">
    <property type="entry name" value="VTT_dom"/>
    <property type="match status" value="1"/>
</dbReference>
<keyword evidence="3 6" id="KW-0812">Transmembrane</keyword>
<evidence type="ECO:0000259" key="7">
    <source>
        <dbReference type="Pfam" id="PF09335"/>
    </source>
</evidence>
<dbReference type="InterPro" id="IPR015414">
    <property type="entry name" value="TMEM64"/>
</dbReference>
<evidence type="ECO:0000256" key="4">
    <source>
        <dbReference type="ARBA" id="ARBA00022989"/>
    </source>
</evidence>
<dbReference type="InterPro" id="IPR032816">
    <property type="entry name" value="VTT_dom"/>
</dbReference>
<comment type="caution">
    <text evidence="6">Lacks conserved residue(s) required for the propagation of feature annotation.</text>
</comment>
<proteinExistence type="inferred from homology"/>
<gene>
    <name evidence="8" type="ORF">A9A59_0263</name>
</gene>
<feature type="transmembrane region" description="Helical" evidence="6">
    <location>
        <begin position="146"/>
        <end position="176"/>
    </location>
</feature>
<keyword evidence="9" id="KW-1185">Reference proteome</keyword>